<keyword evidence="3" id="KW-0732">Signal</keyword>
<dbReference type="PANTHER" id="PTHR10858:SF23">
    <property type="entry name" value="DEOXYRIBONUCLEASE II"/>
    <property type="match status" value="1"/>
</dbReference>
<dbReference type="PANTHER" id="PTHR10858">
    <property type="entry name" value="DEOXYRIBONUCLEASE II"/>
    <property type="match status" value="1"/>
</dbReference>
<dbReference type="Pfam" id="PF03265">
    <property type="entry name" value="DNase_II"/>
    <property type="match status" value="1"/>
</dbReference>
<protein>
    <submittedName>
        <fullName evidence="4">Putative deoxyribonuclease ii</fullName>
    </submittedName>
</protein>
<evidence type="ECO:0000256" key="2">
    <source>
        <dbReference type="ARBA" id="ARBA00022801"/>
    </source>
</evidence>
<evidence type="ECO:0000313" key="4">
    <source>
        <dbReference type="EMBL" id="JAV19223.1"/>
    </source>
</evidence>
<feature type="chain" id="PRO_5012365759" evidence="3">
    <location>
        <begin position="21"/>
        <end position="362"/>
    </location>
</feature>
<evidence type="ECO:0000256" key="1">
    <source>
        <dbReference type="ARBA" id="ARBA00007527"/>
    </source>
</evidence>
<dbReference type="CDD" id="cd09121">
    <property type="entry name" value="PLDc_DNaseII_2"/>
    <property type="match status" value="1"/>
</dbReference>
<dbReference type="CDD" id="cd09120">
    <property type="entry name" value="PLDc_DNaseII_1"/>
    <property type="match status" value="1"/>
</dbReference>
<dbReference type="GO" id="GO:0006309">
    <property type="term" value="P:apoptotic DNA fragmentation"/>
    <property type="evidence" value="ECO:0007669"/>
    <property type="project" value="TreeGrafter"/>
</dbReference>
<comment type="similarity">
    <text evidence="1">Belongs to the DNase II family.</text>
</comment>
<evidence type="ECO:0000256" key="3">
    <source>
        <dbReference type="SAM" id="SignalP"/>
    </source>
</evidence>
<proteinExistence type="inferred from homology"/>
<sequence>MHIALIALLHLFVWLQTGSAELGCRDENGNLVDWYYLYKLPEKVAGSSETAGLHYTFVTADQAATGWQLSARNVNESESIPGRTLAPVLGAKDLLAVLYNDEPPEGKTDGLRGHTKGVVATDGTSGFWLIHSVPKFPPELGQTYHYPNTGRMYGQSFLCISFGADQMDSIGGQLVLNEPHVYSYHVPDELRERFPNLVEATRMNTDSKPPHWKVVELRSRAGVTFNSFAKNRYFKKELYADLIAPSLQSNLLVESWQHGAGNLPSDCSKSNWTVLNVEGVTIGQWFNFETLQDHSKWAVSDSSESGESARRFICVGDINRQEHQKVRGGGSVCSELPEVVTAYAASVGSVESCPKPRFDFSF</sequence>
<organism evidence="4">
    <name type="scientific">Culex tarsalis</name>
    <name type="common">Encephalitis mosquito</name>
    <dbReference type="NCBI Taxonomy" id="7177"/>
    <lineage>
        <taxon>Eukaryota</taxon>
        <taxon>Metazoa</taxon>
        <taxon>Ecdysozoa</taxon>
        <taxon>Arthropoda</taxon>
        <taxon>Hexapoda</taxon>
        <taxon>Insecta</taxon>
        <taxon>Pterygota</taxon>
        <taxon>Neoptera</taxon>
        <taxon>Endopterygota</taxon>
        <taxon>Diptera</taxon>
        <taxon>Nematocera</taxon>
        <taxon>Culicoidea</taxon>
        <taxon>Culicidae</taxon>
        <taxon>Culicinae</taxon>
        <taxon>Culicini</taxon>
        <taxon>Culex</taxon>
        <taxon>Culex</taxon>
    </lineage>
</organism>
<reference evidence="4" key="1">
    <citation type="submission" date="2017-01" db="EMBL/GenBank/DDBJ databases">
        <title>A deep insight into the sialotranscriptome of adult male and female Cluex tarsalis mosquitoes.</title>
        <authorList>
            <person name="Ribeiro J.M."/>
            <person name="Moreira F."/>
            <person name="Bernard K.A."/>
            <person name="Calvo E."/>
        </authorList>
    </citation>
    <scope>NUCLEOTIDE SEQUENCE</scope>
    <source>
        <strain evidence="4">Kern County</strain>
        <tissue evidence="4">Salivary glands</tissue>
    </source>
</reference>
<dbReference type="InterPro" id="IPR004947">
    <property type="entry name" value="DNase_II"/>
</dbReference>
<dbReference type="AlphaFoldDB" id="A0A1Q3EV99"/>
<name>A0A1Q3EV99_CULTA</name>
<keyword evidence="2" id="KW-0378">Hydrolase</keyword>
<accession>A0A1Q3EV99</accession>
<dbReference type="EMBL" id="GFDL01015822">
    <property type="protein sequence ID" value="JAV19223.1"/>
    <property type="molecule type" value="Transcribed_RNA"/>
</dbReference>
<feature type="signal peptide" evidence="3">
    <location>
        <begin position="1"/>
        <end position="20"/>
    </location>
</feature>
<dbReference type="GO" id="GO:0004531">
    <property type="term" value="F:deoxyribonuclease II activity"/>
    <property type="evidence" value="ECO:0007669"/>
    <property type="project" value="InterPro"/>
</dbReference>